<name>A0A537IHP2_9BACT</name>
<dbReference type="AlphaFoldDB" id="A0A537IHP2"/>
<feature type="domain" description="Glutamine amidotransferase" evidence="1">
    <location>
        <begin position="2"/>
        <end position="98"/>
    </location>
</feature>
<dbReference type="InterPro" id="IPR029062">
    <property type="entry name" value="Class_I_gatase-like"/>
</dbReference>
<comment type="caution">
    <text evidence="2">The sequence shown here is derived from an EMBL/GenBank/DDBJ whole genome shotgun (WGS) entry which is preliminary data.</text>
</comment>
<sequence>MAAVAAGGEVRKNPHGREMGFARKLRLTAEGRAHPMYEGKPDVFDGFISHLDEVTRLPNGGVLLATNEHTRVQALEVRHGNGIFWATQYHPEYELADMARLIVARADHLIKEGFFADRAALDTKVQRMETLASDPSRKDLRWDVAIGDDILDDRIRQCELRNWVRKVVMPAAPASVTRR</sequence>
<evidence type="ECO:0000313" key="2">
    <source>
        <dbReference type="EMBL" id="TMI70632.1"/>
    </source>
</evidence>
<dbReference type="PROSITE" id="PS51273">
    <property type="entry name" value="GATASE_TYPE_1"/>
    <property type="match status" value="1"/>
</dbReference>
<gene>
    <name evidence="2" type="ORF">E6H05_13540</name>
</gene>
<dbReference type="Proteomes" id="UP000318834">
    <property type="component" value="Unassembled WGS sequence"/>
</dbReference>
<reference evidence="2 3" key="1">
    <citation type="journal article" date="2019" name="Nat. Microbiol.">
        <title>Mediterranean grassland soil C-N compound turnover is dependent on rainfall and depth, and is mediated by genomically divergent microorganisms.</title>
        <authorList>
            <person name="Diamond S."/>
            <person name="Andeer P.F."/>
            <person name="Li Z."/>
            <person name="Crits-Christoph A."/>
            <person name="Burstein D."/>
            <person name="Anantharaman K."/>
            <person name="Lane K.R."/>
            <person name="Thomas B.C."/>
            <person name="Pan C."/>
            <person name="Northen T.R."/>
            <person name="Banfield J.F."/>
        </authorList>
    </citation>
    <scope>NUCLEOTIDE SEQUENCE [LARGE SCALE GENOMIC DNA]</scope>
    <source>
        <strain evidence="2">NP_8</strain>
    </source>
</reference>
<dbReference type="Gene3D" id="3.40.50.880">
    <property type="match status" value="1"/>
</dbReference>
<dbReference type="EMBL" id="VBAP01000141">
    <property type="protein sequence ID" value="TMI70632.1"/>
    <property type="molecule type" value="Genomic_DNA"/>
</dbReference>
<dbReference type="InterPro" id="IPR044992">
    <property type="entry name" value="ChyE-like"/>
</dbReference>
<dbReference type="PANTHER" id="PTHR42695:SF5">
    <property type="entry name" value="GLUTAMINE AMIDOTRANSFERASE YLR126C-RELATED"/>
    <property type="match status" value="1"/>
</dbReference>
<dbReference type="PANTHER" id="PTHR42695">
    <property type="entry name" value="GLUTAMINE AMIDOTRANSFERASE YLR126C-RELATED"/>
    <property type="match status" value="1"/>
</dbReference>
<evidence type="ECO:0000259" key="1">
    <source>
        <dbReference type="Pfam" id="PF00117"/>
    </source>
</evidence>
<evidence type="ECO:0000313" key="3">
    <source>
        <dbReference type="Proteomes" id="UP000318834"/>
    </source>
</evidence>
<proteinExistence type="predicted"/>
<dbReference type="GO" id="GO:0005829">
    <property type="term" value="C:cytosol"/>
    <property type="evidence" value="ECO:0007669"/>
    <property type="project" value="TreeGrafter"/>
</dbReference>
<dbReference type="InterPro" id="IPR017926">
    <property type="entry name" value="GATASE"/>
</dbReference>
<accession>A0A537IHP2</accession>
<dbReference type="SUPFAM" id="SSF52317">
    <property type="entry name" value="Class I glutamine amidotransferase-like"/>
    <property type="match status" value="1"/>
</dbReference>
<protein>
    <recommendedName>
        <fullName evidence="1">Glutamine amidotransferase domain-containing protein</fullName>
    </recommendedName>
</protein>
<dbReference type="Pfam" id="PF00117">
    <property type="entry name" value="GATase"/>
    <property type="match status" value="1"/>
</dbReference>
<organism evidence="2 3">
    <name type="scientific">Candidatus Segetimicrobium genomatis</name>
    <dbReference type="NCBI Taxonomy" id="2569760"/>
    <lineage>
        <taxon>Bacteria</taxon>
        <taxon>Bacillati</taxon>
        <taxon>Candidatus Sysuimicrobiota</taxon>
        <taxon>Candidatus Sysuimicrobiia</taxon>
        <taxon>Candidatus Sysuimicrobiales</taxon>
        <taxon>Candidatus Segetimicrobiaceae</taxon>
        <taxon>Candidatus Segetimicrobium</taxon>
    </lineage>
</organism>